<accession>V5I1U8</accession>
<feature type="compositionally biased region" description="Low complexity" evidence="1">
    <location>
        <begin position="147"/>
        <end position="159"/>
    </location>
</feature>
<dbReference type="AlphaFoldDB" id="V5I1U8"/>
<feature type="compositionally biased region" description="Polar residues" evidence="1">
    <location>
        <begin position="25"/>
        <end position="39"/>
    </location>
</feature>
<feature type="compositionally biased region" description="Polar residues" evidence="1">
    <location>
        <begin position="1"/>
        <end position="16"/>
    </location>
</feature>
<evidence type="ECO:0000313" key="2">
    <source>
        <dbReference type="EMBL" id="JAB81433.1"/>
    </source>
</evidence>
<evidence type="ECO:0000256" key="1">
    <source>
        <dbReference type="SAM" id="MobiDB-lite"/>
    </source>
</evidence>
<protein>
    <submittedName>
        <fullName evidence="2">Uncharacterized protein</fullName>
    </submittedName>
</protein>
<sequence length="284" mass="30868">MISSPEAVTSRVSVPQSCRLETPVSEVSKTNREQQQVPTKPSYGGVEQSTEGTWTEELQRRHQTALRKKIKEQILFKPINHFSFTSAFDKDSSEQFLRRRKSLAAKHQTLIDKLGDLSKSSPSPSSSGYLQCQRTEPLPLDQAVGQGSTTTNGGTLTSSAPQVVSSKSKFFRVGTPVEFFDRRHATGSTVSTPQHAISPTPTSMQRGTDPSSTLTPTPKTQEILGAEAVHGEETNPNLPPNCGFTRRGSGSSSSNGMLSDDLSIADTQHPSPCLRTMSWDKSGF</sequence>
<dbReference type="EMBL" id="GANP01003035">
    <property type="protein sequence ID" value="JAB81433.1"/>
    <property type="molecule type" value="mRNA"/>
</dbReference>
<feature type="region of interest" description="Disordered" evidence="1">
    <location>
        <begin position="1"/>
        <end position="57"/>
    </location>
</feature>
<feature type="region of interest" description="Disordered" evidence="1">
    <location>
        <begin position="139"/>
        <end position="161"/>
    </location>
</feature>
<name>V5I1U8_IXORI</name>
<organism evidence="2">
    <name type="scientific">Ixodes ricinus</name>
    <name type="common">Common tick</name>
    <name type="synonym">Acarus ricinus</name>
    <dbReference type="NCBI Taxonomy" id="34613"/>
    <lineage>
        <taxon>Eukaryota</taxon>
        <taxon>Metazoa</taxon>
        <taxon>Ecdysozoa</taxon>
        <taxon>Arthropoda</taxon>
        <taxon>Chelicerata</taxon>
        <taxon>Arachnida</taxon>
        <taxon>Acari</taxon>
        <taxon>Parasitiformes</taxon>
        <taxon>Ixodida</taxon>
        <taxon>Ixodoidea</taxon>
        <taxon>Ixodidae</taxon>
        <taxon>Ixodinae</taxon>
        <taxon>Ixodes</taxon>
    </lineage>
</organism>
<feature type="region of interest" description="Disordered" evidence="1">
    <location>
        <begin position="184"/>
        <end position="284"/>
    </location>
</feature>
<proteinExistence type="evidence at transcript level"/>
<feature type="compositionally biased region" description="Low complexity" evidence="1">
    <location>
        <begin position="248"/>
        <end position="262"/>
    </location>
</feature>
<reference evidence="2" key="1">
    <citation type="journal article" date="2015" name="Sci. Rep.">
        <title>Tissue- and time-dependent transcription in Ixodes ricinus salivary glands and midguts when blood feeding on the vertebrate host.</title>
        <authorList>
            <person name="Kotsyfakis M."/>
            <person name="Schwarz A."/>
            <person name="Erhart J."/>
            <person name="Ribeiro J.M."/>
        </authorList>
    </citation>
    <scope>NUCLEOTIDE SEQUENCE</scope>
    <source>
        <tissue evidence="2">Salivary gland and midgut</tissue>
    </source>
</reference>
<feature type="compositionally biased region" description="Polar residues" evidence="1">
    <location>
        <begin position="186"/>
        <end position="220"/>
    </location>
</feature>